<dbReference type="EMBL" id="JAGPXC010000001">
    <property type="protein sequence ID" value="KAH6659350.1"/>
    <property type="molecule type" value="Genomic_DNA"/>
</dbReference>
<protein>
    <submittedName>
        <fullName evidence="2">Uncharacterized protein</fullName>
    </submittedName>
</protein>
<keyword evidence="3" id="KW-1185">Reference proteome</keyword>
<feature type="chain" id="PRO_5040286320" evidence="1">
    <location>
        <begin position="19"/>
        <end position="267"/>
    </location>
</feature>
<dbReference type="AlphaFoldDB" id="A0A9P8UVZ3"/>
<dbReference type="Proteomes" id="UP000758603">
    <property type="component" value="Unassembled WGS sequence"/>
</dbReference>
<feature type="signal peptide" evidence="1">
    <location>
        <begin position="1"/>
        <end position="18"/>
    </location>
</feature>
<evidence type="ECO:0000313" key="2">
    <source>
        <dbReference type="EMBL" id="KAH6659350.1"/>
    </source>
</evidence>
<comment type="caution">
    <text evidence="2">The sequence shown here is derived from an EMBL/GenBank/DDBJ whole genome shotgun (WGS) entry which is preliminary data.</text>
</comment>
<evidence type="ECO:0000256" key="1">
    <source>
        <dbReference type="SAM" id="SignalP"/>
    </source>
</evidence>
<dbReference type="OrthoDB" id="5409186at2759"/>
<organism evidence="2 3">
    <name type="scientific">Truncatella angustata</name>
    <dbReference type="NCBI Taxonomy" id="152316"/>
    <lineage>
        <taxon>Eukaryota</taxon>
        <taxon>Fungi</taxon>
        <taxon>Dikarya</taxon>
        <taxon>Ascomycota</taxon>
        <taxon>Pezizomycotina</taxon>
        <taxon>Sordariomycetes</taxon>
        <taxon>Xylariomycetidae</taxon>
        <taxon>Amphisphaeriales</taxon>
        <taxon>Sporocadaceae</taxon>
        <taxon>Truncatella</taxon>
    </lineage>
</organism>
<name>A0A9P8UVZ3_9PEZI</name>
<evidence type="ECO:0000313" key="3">
    <source>
        <dbReference type="Proteomes" id="UP000758603"/>
    </source>
</evidence>
<keyword evidence="1" id="KW-0732">Signal</keyword>
<reference evidence="2" key="1">
    <citation type="journal article" date="2021" name="Nat. Commun.">
        <title>Genetic determinants of endophytism in the Arabidopsis root mycobiome.</title>
        <authorList>
            <person name="Mesny F."/>
            <person name="Miyauchi S."/>
            <person name="Thiergart T."/>
            <person name="Pickel B."/>
            <person name="Atanasova L."/>
            <person name="Karlsson M."/>
            <person name="Huettel B."/>
            <person name="Barry K.W."/>
            <person name="Haridas S."/>
            <person name="Chen C."/>
            <person name="Bauer D."/>
            <person name="Andreopoulos W."/>
            <person name="Pangilinan J."/>
            <person name="LaButti K."/>
            <person name="Riley R."/>
            <person name="Lipzen A."/>
            <person name="Clum A."/>
            <person name="Drula E."/>
            <person name="Henrissat B."/>
            <person name="Kohler A."/>
            <person name="Grigoriev I.V."/>
            <person name="Martin F.M."/>
            <person name="Hacquard S."/>
        </authorList>
    </citation>
    <scope>NUCLEOTIDE SEQUENCE</scope>
    <source>
        <strain evidence="2">MPI-SDFR-AT-0073</strain>
    </source>
</reference>
<dbReference type="GeneID" id="70135082"/>
<dbReference type="RefSeq" id="XP_045963481.1">
    <property type="nucleotide sequence ID" value="XM_046106191.1"/>
</dbReference>
<proteinExistence type="predicted"/>
<accession>A0A9P8UVZ3</accession>
<sequence length="267" mass="26972">MLFSTVAIAALAGQVVVAEGVRKPYKPELARMSVKAMLLGKRQEDGGYEPDTTFCGTGTTCAEACGAGYQQCSSSDDQVHCFDAASSQTCCPNNSGDSCDAGYYCSADTTGATYCCPNGSSVEDCAATFSVTGGLSSQIPGPTLTTTLTSTSISTVVVPRPTTTTSFAITSTAAVATTSSSVVISTSSEAVATSTTEECTTYTSEIVHTIIPASGTTSYNATTVKGTGYWPTSSTPAVTTLPVQAGASSTQASFIVVMAAVAIAALL</sequence>
<gene>
    <name evidence="2" type="ORF">BKA67DRAFT_652581</name>
</gene>